<feature type="region of interest" description="Disordered" evidence="1">
    <location>
        <begin position="39"/>
        <end position="65"/>
    </location>
</feature>
<evidence type="ECO:0000256" key="1">
    <source>
        <dbReference type="SAM" id="MobiDB-lite"/>
    </source>
</evidence>
<protein>
    <recommendedName>
        <fullName evidence="5">Lipase modulator</fullName>
    </recommendedName>
</protein>
<dbReference type="EMBL" id="AUSV01000036">
    <property type="protein sequence ID" value="ESP93398.1"/>
    <property type="molecule type" value="Genomic_DNA"/>
</dbReference>
<dbReference type="Proteomes" id="UP000017820">
    <property type="component" value="Unassembled WGS sequence"/>
</dbReference>
<dbReference type="GeneID" id="29922456"/>
<comment type="caution">
    <text evidence="3">The sequence shown here is derived from an EMBL/GenBank/DDBJ whole genome shotgun (WGS) entry which is preliminary data.</text>
</comment>
<dbReference type="RefSeq" id="WP_023399129.1">
    <property type="nucleotide sequence ID" value="NZ_AUSV01000036.1"/>
</dbReference>
<evidence type="ECO:0000313" key="3">
    <source>
        <dbReference type="EMBL" id="ESP93398.1"/>
    </source>
</evidence>
<dbReference type="PATRIC" id="fig|1353533.3.peg.2210"/>
<evidence type="ECO:0000256" key="2">
    <source>
        <dbReference type="SAM" id="SignalP"/>
    </source>
</evidence>
<dbReference type="AlphaFoldDB" id="V4HUF6"/>
<reference evidence="3 4" key="1">
    <citation type="submission" date="2013-07" db="EMBL/GenBank/DDBJ databases">
        <title>Draft genome sequence of Pseudoalteromonas luteoviolacea 2ta16.</title>
        <authorList>
            <person name="Allen E.E."/>
            <person name="Azam F."/>
            <person name="Podell S."/>
        </authorList>
    </citation>
    <scope>NUCLEOTIDE SEQUENCE [LARGE SCALE GENOMIC DNA]</scope>
    <source>
        <strain evidence="3 4">2ta16</strain>
    </source>
</reference>
<evidence type="ECO:0000313" key="4">
    <source>
        <dbReference type="Proteomes" id="UP000017820"/>
    </source>
</evidence>
<feature type="signal peptide" evidence="2">
    <location>
        <begin position="1"/>
        <end position="21"/>
    </location>
</feature>
<feature type="chain" id="PRO_5004720435" description="Lipase modulator" evidence="2">
    <location>
        <begin position="22"/>
        <end position="311"/>
    </location>
</feature>
<organism evidence="3 4">
    <name type="scientific">Pseudoalteromonas luteoviolacea (strain 2ta16)</name>
    <dbReference type="NCBI Taxonomy" id="1353533"/>
    <lineage>
        <taxon>Bacteria</taxon>
        <taxon>Pseudomonadati</taxon>
        <taxon>Pseudomonadota</taxon>
        <taxon>Gammaproteobacteria</taxon>
        <taxon>Alteromonadales</taxon>
        <taxon>Pseudoalteromonadaceae</taxon>
        <taxon>Pseudoalteromonas</taxon>
    </lineage>
</organism>
<accession>V4HUF6</accession>
<proteinExistence type="predicted"/>
<gene>
    <name evidence="3" type="ORF">PL2TA16_03251</name>
</gene>
<keyword evidence="2" id="KW-0732">Signal</keyword>
<evidence type="ECO:0008006" key="5">
    <source>
        <dbReference type="Google" id="ProtNLM"/>
    </source>
</evidence>
<sequence>MNKTTIFLSLAVLAAATGAIYQNKVPETTEHNAHNIQAIQNTKDQEPNPLSETPKKLPPAYDENSSEELLNKLAQTNLNELKPLIESFWQNCLRQSECDALLAELHTHASSHRYLLVAEYPAKKKEFDQLTASEDFNTTTVEKVSRIKRIYTQVWGDLATGLFHEEFAFYNTRATLAELTDLSQEMTPDEFIEQLDILSQQGKVSSDAQEQYSIAIEILGTSMTPNELSHLRSQLARRYFDHEQAQAVLVRQQQILNQQETVLSYRQALSEKKAQLQMLKGSEYAHLSAQQWQTHYDTELKSFRKAFFQRN</sequence>
<name>V4HUF6_PSEL2</name>